<reference evidence="4" key="1">
    <citation type="submission" date="2023-07" db="EMBL/GenBank/DDBJ databases">
        <title>Chromosome-level genome assembly of Artemia franciscana.</title>
        <authorList>
            <person name="Jo E."/>
        </authorList>
    </citation>
    <scope>NUCLEOTIDE SEQUENCE</scope>
    <source>
        <tissue evidence="4">Whole body</tissue>
    </source>
</reference>
<comment type="caution">
    <text evidence="4">The sequence shown here is derived from an EMBL/GenBank/DDBJ whole genome shotgun (WGS) entry which is preliminary data.</text>
</comment>
<feature type="compositionally biased region" description="Basic residues" evidence="1">
    <location>
        <begin position="81"/>
        <end position="91"/>
    </location>
</feature>
<sequence>MDGSQNSAEPGPSQRPRRLRVNQQQILNIFDQIDSDISNTDLLDSDEEQDDYDPRPNAGTAAVSFSESASTEGEEVDVRPPPRKGRTKVWKKKKFDKAYKSTAPSLPVPGHDEPINYFAEYLTEDFSEITVNQTNLYSVQKTGKSIDTNAVEMKKFFGIHVAMGVFHLPRYRMY</sequence>
<name>A0AA88I0E7_ARTSF</name>
<evidence type="ECO:0000313" key="5">
    <source>
        <dbReference type="Proteomes" id="UP001187531"/>
    </source>
</evidence>
<dbReference type="Pfam" id="PF13843">
    <property type="entry name" value="DDE_Tnp_1_7"/>
    <property type="match status" value="1"/>
</dbReference>
<evidence type="ECO:0000259" key="2">
    <source>
        <dbReference type="Pfam" id="PF13843"/>
    </source>
</evidence>
<feature type="domain" description="PiggyBac transposable element-derived protein" evidence="2">
    <location>
        <begin position="114"/>
        <end position="174"/>
    </location>
</feature>
<dbReference type="EMBL" id="JAVRJZ010000006">
    <property type="protein sequence ID" value="KAK2721525.1"/>
    <property type="molecule type" value="Genomic_DNA"/>
</dbReference>
<dbReference type="PANTHER" id="PTHR47272">
    <property type="entry name" value="DDE_TNP_1_7 DOMAIN-CONTAINING PROTEIN"/>
    <property type="match status" value="1"/>
</dbReference>
<gene>
    <name evidence="3" type="ORF">QYM36_003634</name>
    <name evidence="4" type="ORF">QYM36_003721</name>
</gene>
<dbReference type="PANTHER" id="PTHR47272:SF1">
    <property type="entry name" value="PIGGYBAC TRANSPOSABLE ELEMENT-DERIVED PROTEIN 3-LIKE"/>
    <property type="match status" value="1"/>
</dbReference>
<evidence type="ECO:0000313" key="4">
    <source>
        <dbReference type="EMBL" id="KAK2721525.1"/>
    </source>
</evidence>
<evidence type="ECO:0000313" key="3">
    <source>
        <dbReference type="EMBL" id="KAK2721412.1"/>
    </source>
</evidence>
<dbReference type="EMBL" id="JAVRJZ010000006">
    <property type="protein sequence ID" value="KAK2721412.1"/>
    <property type="molecule type" value="Genomic_DNA"/>
</dbReference>
<organism evidence="4 5">
    <name type="scientific">Artemia franciscana</name>
    <name type="common">Brine shrimp</name>
    <name type="synonym">Artemia sanfranciscana</name>
    <dbReference type="NCBI Taxonomy" id="6661"/>
    <lineage>
        <taxon>Eukaryota</taxon>
        <taxon>Metazoa</taxon>
        <taxon>Ecdysozoa</taxon>
        <taxon>Arthropoda</taxon>
        <taxon>Crustacea</taxon>
        <taxon>Branchiopoda</taxon>
        <taxon>Anostraca</taxon>
        <taxon>Artemiidae</taxon>
        <taxon>Artemia</taxon>
    </lineage>
</organism>
<dbReference type="Proteomes" id="UP001187531">
    <property type="component" value="Unassembled WGS sequence"/>
</dbReference>
<accession>A0AA88I0E7</accession>
<feature type="region of interest" description="Disordered" evidence="1">
    <location>
        <begin position="1"/>
        <end position="91"/>
    </location>
</feature>
<keyword evidence="5" id="KW-1185">Reference proteome</keyword>
<dbReference type="InterPro" id="IPR029526">
    <property type="entry name" value="PGBD"/>
</dbReference>
<dbReference type="AlphaFoldDB" id="A0AA88I0E7"/>
<protein>
    <recommendedName>
        <fullName evidence="2">PiggyBac transposable element-derived protein domain-containing protein</fullName>
    </recommendedName>
</protein>
<evidence type="ECO:0000256" key="1">
    <source>
        <dbReference type="SAM" id="MobiDB-lite"/>
    </source>
</evidence>
<proteinExistence type="predicted"/>